<evidence type="ECO:0000256" key="11">
    <source>
        <dbReference type="PIRSR" id="PIRSR000390-2"/>
    </source>
</evidence>
<evidence type="ECO:0000256" key="6">
    <source>
        <dbReference type="ARBA" id="ARBA00037999"/>
    </source>
</evidence>
<reference evidence="14" key="1">
    <citation type="journal article" date="2018" name="Science">
        <title>A primordial and reversible TCA cycle in a facultatively chemolithoautotrophic thermophile.</title>
        <authorList>
            <person name="Nunoura T."/>
            <person name="Chikaraishi Y."/>
            <person name="Izaki R."/>
            <person name="Suwa T."/>
            <person name="Sato T."/>
            <person name="Harada T."/>
            <person name="Mori K."/>
            <person name="Kato Y."/>
            <person name="Miyazaki M."/>
            <person name="Shimamura S."/>
            <person name="Yanagawa K."/>
            <person name="Shuto A."/>
            <person name="Ohkouchi N."/>
            <person name="Fujita N."/>
            <person name="Takaki Y."/>
            <person name="Atomi H."/>
            <person name="Takai K."/>
        </authorList>
    </citation>
    <scope>NUCLEOTIDE SEQUENCE [LARGE SCALE GENOMIC DNA]</scope>
    <source>
        <strain evidence="14">DSM 17441 / JCM 13301 / NBRC 103674 / ABI70S6</strain>
    </source>
</reference>
<evidence type="ECO:0000256" key="5">
    <source>
        <dbReference type="ARBA" id="ARBA00022898"/>
    </source>
</evidence>
<evidence type="ECO:0000256" key="12">
    <source>
        <dbReference type="RuleBase" id="RU004508"/>
    </source>
</evidence>
<evidence type="ECO:0000256" key="9">
    <source>
        <dbReference type="ARBA" id="ARBA00074221"/>
    </source>
</evidence>
<organism evidence="13 14">
    <name type="scientific">Thermosulfidibacter takaii (strain DSM 17441 / JCM 13301 / NBRC 103674 / ABI70S6)</name>
    <dbReference type="NCBI Taxonomy" id="1298851"/>
    <lineage>
        <taxon>Bacteria</taxon>
        <taxon>Pseudomonadati</taxon>
        <taxon>Thermosulfidibacterota</taxon>
        <taxon>Thermosulfidibacteria</taxon>
        <taxon>Thermosulfidibacterales</taxon>
        <taxon>Thermosulfidibacteraceae</taxon>
    </lineage>
</organism>
<evidence type="ECO:0000313" key="13">
    <source>
        <dbReference type="EMBL" id="BAT72257.1"/>
    </source>
</evidence>
<dbReference type="FunFam" id="3.40.640.10:FF:000090">
    <property type="entry name" value="Pyridoxal phosphate-dependent aminotransferase"/>
    <property type="match status" value="1"/>
</dbReference>
<keyword evidence="3 13" id="KW-0032">Aminotransferase</keyword>
<comment type="catalytic activity">
    <reaction evidence="7">
        <text>GDP-alpha-D-perosamine + 2-oxoglutarate = GDP-4-dehydro-alpha-D-rhamnose + L-glutamate</text>
        <dbReference type="Rhea" id="RHEA:36779"/>
        <dbReference type="ChEBI" id="CHEBI:16810"/>
        <dbReference type="ChEBI" id="CHEBI:29985"/>
        <dbReference type="ChEBI" id="CHEBI:57964"/>
        <dbReference type="ChEBI" id="CHEBI:73996"/>
        <dbReference type="EC" id="2.6.1.102"/>
    </reaction>
</comment>
<dbReference type="OrthoDB" id="9810913at2"/>
<gene>
    <name evidence="13" type="ORF">TST_1471</name>
</gene>
<feature type="modified residue" description="N6-(pyridoxal phosphate)lysine" evidence="11">
    <location>
        <position position="216"/>
    </location>
</feature>
<dbReference type="EC" id="2.6.1.102" evidence="8"/>
<dbReference type="PANTHER" id="PTHR30244">
    <property type="entry name" value="TRANSAMINASE"/>
    <property type="match status" value="1"/>
</dbReference>
<evidence type="ECO:0000256" key="7">
    <source>
        <dbReference type="ARBA" id="ARBA00051587"/>
    </source>
</evidence>
<evidence type="ECO:0000256" key="1">
    <source>
        <dbReference type="ARBA" id="ARBA00001933"/>
    </source>
</evidence>
<comment type="pathway">
    <text evidence="2">Bacterial outer membrane biogenesis; LPS O-antigen biosynthesis.</text>
</comment>
<accession>A0A0S3QVA8</accession>
<dbReference type="GO" id="GO:0102933">
    <property type="term" value="F:GDP-4-dehydro-6-deoxy-D-mannose-4-aminotransferase activity"/>
    <property type="evidence" value="ECO:0007669"/>
    <property type="project" value="UniProtKB-EC"/>
</dbReference>
<dbReference type="Proteomes" id="UP000063234">
    <property type="component" value="Chromosome"/>
</dbReference>
<sequence length="385" mass="43713">MARWFYDFIRFVKELYRRDKVPLHEPVFVGNERKYVLDCIDSTFVSSIGEYVDKAEKKLCEITGAKHCIMTVNGTAALHVALLLSGVKPGTEVITQPLTFVATCNAISYCGARPVFVDVDMETLGMSPESLKQFLETNCKVTHGKLINKATGKEISAIVPVHTFGHPCKIEEIIKIANHYNIPVVEDAAEALGSKYKEKHVGTFGLYGIISFNGNKIVTAGGGGAILTNDDELAHKTKHITTTAKVPHRWEYYHDTIGYNYRMPNINAALLLAQLENLGKFLKSKRKLAARYMEFFNDKDVIFMTEPRNSKSNYWLNSIFLDNRQERDSFLEITNKNLVQTRLVWTLMYKLPMYKNCFKGETPNAEYIEERVANLPSGMSKEWIK</sequence>
<evidence type="ECO:0000256" key="8">
    <source>
        <dbReference type="ARBA" id="ARBA00066317"/>
    </source>
</evidence>
<dbReference type="PANTHER" id="PTHR30244:SF30">
    <property type="entry name" value="BLR5990 PROTEIN"/>
    <property type="match status" value="1"/>
</dbReference>
<protein>
    <recommendedName>
        <fullName evidence="9">GDP-perosamine synthase</fullName>
        <ecNumber evidence="8">2.6.1.102</ecNumber>
    </recommendedName>
</protein>
<dbReference type="GO" id="GO:0030170">
    <property type="term" value="F:pyridoxal phosphate binding"/>
    <property type="evidence" value="ECO:0007669"/>
    <property type="project" value="TreeGrafter"/>
</dbReference>
<dbReference type="EMBL" id="AP013035">
    <property type="protein sequence ID" value="BAT72257.1"/>
    <property type="molecule type" value="Genomic_DNA"/>
</dbReference>
<dbReference type="InterPro" id="IPR015424">
    <property type="entry name" value="PyrdxlP-dep_Trfase"/>
</dbReference>
<evidence type="ECO:0000256" key="4">
    <source>
        <dbReference type="ARBA" id="ARBA00022679"/>
    </source>
</evidence>
<dbReference type="KEGG" id="ttk:TST_1471"/>
<dbReference type="Gene3D" id="3.90.1150.10">
    <property type="entry name" value="Aspartate Aminotransferase, domain 1"/>
    <property type="match status" value="1"/>
</dbReference>
<dbReference type="InterPro" id="IPR015421">
    <property type="entry name" value="PyrdxlP-dep_Trfase_major"/>
</dbReference>
<dbReference type="InterPro" id="IPR015422">
    <property type="entry name" value="PyrdxlP-dep_Trfase_small"/>
</dbReference>
<dbReference type="CDD" id="cd00616">
    <property type="entry name" value="AHBA_syn"/>
    <property type="match status" value="1"/>
</dbReference>
<dbReference type="PATRIC" id="fig|1298851.3.peg.1546"/>
<evidence type="ECO:0000313" key="14">
    <source>
        <dbReference type="Proteomes" id="UP000063234"/>
    </source>
</evidence>
<dbReference type="RefSeq" id="WP_068550268.1">
    <property type="nucleotide sequence ID" value="NZ_AP013035.1"/>
</dbReference>
<name>A0A0S3QVA8_THET7</name>
<comment type="cofactor">
    <cofactor evidence="1">
        <name>pyridoxal 5'-phosphate</name>
        <dbReference type="ChEBI" id="CHEBI:597326"/>
    </cofactor>
</comment>
<feature type="active site" description="Proton acceptor" evidence="10">
    <location>
        <position position="216"/>
    </location>
</feature>
<proteinExistence type="inferred from homology"/>
<evidence type="ECO:0000256" key="10">
    <source>
        <dbReference type="PIRSR" id="PIRSR000390-1"/>
    </source>
</evidence>
<keyword evidence="4 13" id="KW-0808">Transferase</keyword>
<dbReference type="Pfam" id="PF01041">
    <property type="entry name" value="DegT_DnrJ_EryC1"/>
    <property type="match status" value="1"/>
</dbReference>
<dbReference type="NCBIfam" id="TIGR04181">
    <property type="entry name" value="NHT_00031"/>
    <property type="match status" value="1"/>
</dbReference>
<keyword evidence="14" id="KW-1185">Reference proteome</keyword>
<dbReference type="InterPro" id="IPR026385">
    <property type="entry name" value="LegC-like"/>
</dbReference>
<dbReference type="PIRSF" id="PIRSF000390">
    <property type="entry name" value="PLP_StrS"/>
    <property type="match status" value="1"/>
</dbReference>
<dbReference type="STRING" id="1298851.TST_1471"/>
<evidence type="ECO:0000256" key="3">
    <source>
        <dbReference type="ARBA" id="ARBA00022576"/>
    </source>
</evidence>
<dbReference type="InterPro" id="IPR000653">
    <property type="entry name" value="DegT/StrS_aminotransferase"/>
</dbReference>
<dbReference type="GO" id="GO:0000271">
    <property type="term" value="P:polysaccharide biosynthetic process"/>
    <property type="evidence" value="ECO:0007669"/>
    <property type="project" value="TreeGrafter"/>
</dbReference>
<evidence type="ECO:0000256" key="2">
    <source>
        <dbReference type="ARBA" id="ARBA00005125"/>
    </source>
</evidence>
<dbReference type="AlphaFoldDB" id="A0A0S3QVA8"/>
<dbReference type="SUPFAM" id="SSF53383">
    <property type="entry name" value="PLP-dependent transferases"/>
    <property type="match status" value="1"/>
</dbReference>
<comment type="similarity">
    <text evidence="6 12">Belongs to the DegT/DnrJ/EryC1 family.</text>
</comment>
<dbReference type="Gene3D" id="3.40.640.10">
    <property type="entry name" value="Type I PLP-dependent aspartate aminotransferase-like (Major domain)"/>
    <property type="match status" value="1"/>
</dbReference>
<keyword evidence="5 11" id="KW-0663">Pyridoxal phosphate</keyword>